<dbReference type="Proteomes" id="UP001148312">
    <property type="component" value="Unassembled WGS sequence"/>
</dbReference>
<evidence type="ECO:0000313" key="1">
    <source>
        <dbReference type="EMBL" id="KAJ5485350.1"/>
    </source>
</evidence>
<reference evidence="1" key="2">
    <citation type="journal article" date="2023" name="IMA Fungus">
        <title>Comparative genomic study of the Penicillium genus elucidates a diverse pangenome and 15 lateral gene transfer events.</title>
        <authorList>
            <person name="Petersen C."/>
            <person name="Sorensen T."/>
            <person name="Nielsen M.R."/>
            <person name="Sondergaard T.E."/>
            <person name="Sorensen J.L."/>
            <person name="Fitzpatrick D.A."/>
            <person name="Frisvad J.C."/>
            <person name="Nielsen K.L."/>
        </authorList>
    </citation>
    <scope>NUCLEOTIDE SEQUENCE</scope>
    <source>
        <strain evidence="1">IBT 30728</strain>
    </source>
</reference>
<comment type="caution">
    <text evidence="1">The sequence shown here is derived from an EMBL/GenBank/DDBJ whole genome shotgun (WGS) entry which is preliminary data.</text>
</comment>
<organism evidence="1 2">
    <name type="scientific">Penicillium diatomitis</name>
    <dbReference type="NCBI Taxonomy" id="2819901"/>
    <lineage>
        <taxon>Eukaryota</taxon>
        <taxon>Fungi</taxon>
        <taxon>Dikarya</taxon>
        <taxon>Ascomycota</taxon>
        <taxon>Pezizomycotina</taxon>
        <taxon>Eurotiomycetes</taxon>
        <taxon>Eurotiomycetidae</taxon>
        <taxon>Eurotiales</taxon>
        <taxon>Aspergillaceae</taxon>
        <taxon>Penicillium</taxon>
    </lineage>
</organism>
<gene>
    <name evidence="1" type="ORF">N7539_005338</name>
</gene>
<evidence type="ECO:0008006" key="3">
    <source>
        <dbReference type="Google" id="ProtNLM"/>
    </source>
</evidence>
<dbReference type="EMBL" id="JAPWDQ010000005">
    <property type="protein sequence ID" value="KAJ5485350.1"/>
    <property type="molecule type" value="Genomic_DNA"/>
</dbReference>
<dbReference type="PANTHER" id="PTHR35179">
    <property type="entry name" value="PROTEIN CBG02620"/>
    <property type="match status" value="1"/>
</dbReference>
<dbReference type="RefSeq" id="XP_056790134.1">
    <property type="nucleotide sequence ID" value="XM_056934940.1"/>
</dbReference>
<dbReference type="GeneID" id="81625189"/>
<evidence type="ECO:0000313" key="2">
    <source>
        <dbReference type="Proteomes" id="UP001148312"/>
    </source>
</evidence>
<dbReference type="PANTHER" id="PTHR35179:SF2">
    <property type="entry name" value="START DOMAIN-CONTAINING PROTEIN"/>
    <property type="match status" value="1"/>
</dbReference>
<sequence length="297" mass="33438">MIHAILTDSPEFPLRNVDIIGCGSTLGNLLRFARGSPPSFRMLVEVVGSTVFLIRREKSPTETIPDIRGYGHTFPESYTSWDPSVKGSESHQRLVNYNFAGMKCVVRFEVDGFLPDLVTEDLKVQKNHASETADVDTNDLVSSIQGLMISSVSVGSASEDATVKALKVSKKGHYIPQRAVFDLKTRSIMRVHVRTLEEELPRLWIRQIPNFILAYHTLGRFNDIRVQDIREELKHWEASQQPALIKFATLLHNIVSFARGLNDCKFEIEYEEGEKILSFREPGGVVNSVLPTSLARI</sequence>
<name>A0A9W9X7Z1_9EURO</name>
<reference evidence="1" key="1">
    <citation type="submission" date="2022-12" db="EMBL/GenBank/DDBJ databases">
        <authorList>
            <person name="Petersen C."/>
        </authorList>
    </citation>
    <scope>NUCLEOTIDE SEQUENCE</scope>
    <source>
        <strain evidence="1">IBT 30728</strain>
    </source>
</reference>
<protein>
    <recommendedName>
        <fullName evidence="3">Geranylgeranyl pyrophosphate synthetase</fullName>
    </recommendedName>
</protein>
<proteinExistence type="predicted"/>
<accession>A0A9W9X7Z1</accession>
<dbReference type="AlphaFoldDB" id="A0A9W9X7Z1"/>
<keyword evidence="2" id="KW-1185">Reference proteome</keyword>